<evidence type="ECO:0000256" key="1">
    <source>
        <dbReference type="SAM" id="Phobius"/>
    </source>
</evidence>
<dbReference type="InterPro" id="IPR024072">
    <property type="entry name" value="DHFR-like_dom_sf"/>
</dbReference>
<dbReference type="KEGG" id="nin:NADRNF5_1616"/>
<keyword evidence="1" id="KW-0472">Membrane</keyword>
<dbReference type="AlphaFoldDB" id="A0A0D5C4K1"/>
<accession>A0A0D5C4K1</accession>
<dbReference type="GO" id="GO:0008703">
    <property type="term" value="F:5-amino-6-(5-phosphoribosylamino)uracil reductase activity"/>
    <property type="evidence" value="ECO:0007669"/>
    <property type="project" value="InterPro"/>
</dbReference>
<organism evidence="3 4">
    <name type="scientific">Nitrosopumilus adriaticus</name>
    <dbReference type="NCBI Taxonomy" id="1580092"/>
    <lineage>
        <taxon>Archaea</taxon>
        <taxon>Nitrososphaerota</taxon>
        <taxon>Nitrososphaeria</taxon>
        <taxon>Nitrosopumilales</taxon>
        <taxon>Nitrosopumilaceae</taxon>
        <taxon>Nitrosopumilus</taxon>
    </lineage>
</organism>
<dbReference type="InterPro" id="IPR002734">
    <property type="entry name" value="RibDG_C"/>
</dbReference>
<reference evidence="3 4" key="2">
    <citation type="journal article" date="2016" name="ISME J.">
        <title>Physiological and genomic characterization of two novel marine thaumarchaeal strains indicates niche differentiation.</title>
        <authorList>
            <person name="Bayer B."/>
            <person name="Vojvoda J."/>
            <person name="Offre P."/>
            <person name="Alves R.J."/>
            <person name="Elisabeth N.H."/>
            <person name="Garcia J.A."/>
            <person name="Volland J.M."/>
            <person name="Srivastava A."/>
            <person name="Schleper C."/>
            <person name="Herndl G.J."/>
        </authorList>
    </citation>
    <scope>NUCLEOTIDE SEQUENCE [LARGE SCALE GENOMIC DNA]</scope>
    <source>
        <strain evidence="3 4">NF5</strain>
    </source>
</reference>
<dbReference type="EMBL" id="CP011070">
    <property type="protein sequence ID" value="AJW71297.1"/>
    <property type="molecule type" value="Genomic_DNA"/>
</dbReference>
<dbReference type="STRING" id="1580092.NADRNF5_1616"/>
<dbReference type="Pfam" id="PF01872">
    <property type="entry name" value="RibD_C"/>
    <property type="match status" value="1"/>
</dbReference>
<protein>
    <recommendedName>
        <fullName evidence="2">Bacterial bifunctional deaminase-reductase C-terminal domain-containing protein</fullName>
    </recommendedName>
</protein>
<name>A0A0D5C4K1_9ARCH</name>
<sequence length="168" mass="18966">MAKILVYIATSLDGFVARENGSIDWLPESSESSYDDFYKSIDTVIMGKTTYDQVLTFGEYPYKDKKSFVFTRTSRSDDDNVEFVSDLGRFVKDGFPRAGKNIWLVGGPKIIASFLKMGVVGEIIITVIPVLLATGISLFQNIENEIKLDLVKTEKYDQLVDLYYKVSK</sequence>
<dbReference type="PANTHER" id="PTHR38011">
    <property type="entry name" value="DIHYDROFOLATE REDUCTASE FAMILY PROTEIN (AFU_ORTHOLOGUE AFUA_8G06820)"/>
    <property type="match status" value="1"/>
</dbReference>
<dbReference type="Gene3D" id="3.40.430.10">
    <property type="entry name" value="Dihydrofolate Reductase, subunit A"/>
    <property type="match status" value="1"/>
</dbReference>
<dbReference type="RefSeq" id="WP_048116930.1">
    <property type="nucleotide sequence ID" value="NZ_CP011070.1"/>
</dbReference>
<dbReference type="HOGENOM" id="CLU_043966_4_2_2"/>
<feature type="domain" description="Bacterial bifunctional deaminase-reductase C-terminal" evidence="2">
    <location>
        <begin position="3"/>
        <end position="158"/>
    </location>
</feature>
<feature type="transmembrane region" description="Helical" evidence="1">
    <location>
        <begin position="119"/>
        <end position="139"/>
    </location>
</feature>
<keyword evidence="1" id="KW-0812">Transmembrane</keyword>
<proteinExistence type="predicted"/>
<evidence type="ECO:0000259" key="2">
    <source>
        <dbReference type="Pfam" id="PF01872"/>
    </source>
</evidence>
<dbReference type="OrthoDB" id="7348at2157"/>
<evidence type="ECO:0000313" key="4">
    <source>
        <dbReference type="Proteomes" id="UP000032408"/>
    </source>
</evidence>
<dbReference type="SUPFAM" id="SSF53597">
    <property type="entry name" value="Dihydrofolate reductase-like"/>
    <property type="match status" value="1"/>
</dbReference>
<dbReference type="Proteomes" id="UP000032408">
    <property type="component" value="Chromosome"/>
</dbReference>
<evidence type="ECO:0000313" key="3">
    <source>
        <dbReference type="EMBL" id="AJW71297.1"/>
    </source>
</evidence>
<dbReference type="GeneID" id="24820785"/>
<dbReference type="InterPro" id="IPR050765">
    <property type="entry name" value="Riboflavin_Biosynth_HTPR"/>
</dbReference>
<keyword evidence="4" id="KW-1185">Reference proteome</keyword>
<dbReference type="PANTHER" id="PTHR38011:SF11">
    <property type="entry name" value="2,5-DIAMINO-6-RIBOSYLAMINO-4(3H)-PYRIMIDINONE 5'-PHOSPHATE REDUCTASE"/>
    <property type="match status" value="1"/>
</dbReference>
<dbReference type="GO" id="GO:0009231">
    <property type="term" value="P:riboflavin biosynthetic process"/>
    <property type="evidence" value="ECO:0007669"/>
    <property type="project" value="InterPro"/>
</dbReference>
<reference evidence="4" key="1">
    <citation type="submission" date="2015-03" db="EMBL/GenBank/DDBJ databases">
        <title>Characterization of two novel Thaumarchaeota isolated from the Northern Adriatic Sea.</title>
        <authorList>
            <person name="Bayer B."/>
            <person name="Vojvoda J."/>
            <person name="Offre P."/>
            <person name="Srivastava A."/>
            <person name="Elisabeth N."/>
            <person name="Garcia J.A.L."/>
            <person name="Schleper C."/>
            <person name="Herndl G.J."/>
        </authorList>
    </citation>
    <scope>NUCLEOTIDE SEQUENCE [LARGE SCALE GENOMIC DNA]</scope>
    <source>
        <strain evidence="4">NF5</strain>
    </source>
</reference>
<keyword evidence="1" id="KW-1133">Transmembrane helix</keyword>
<gene>
    <name evidence="3" type="ORF">NADRNF5_1616</name>
</gene>